<sequence>MQIHPLKLMLSPTFTRCSSNLTPYFLKIKPFSSSSLEFSPWSGLQSWRESPLNKNRFWGPNGPQTPPSSIDTNGTSLLDSASSLAELGALVLSTSDPLLKSKLSHLAFSKWRNEKLPIGVYDPPSRPARPPKPELVLLSQYVVHVSGICAFNFIQNWTFQDLTFVYAICGIFLNWSLDSCAHSQVSPKEIPAPKDSGMPLNAYMLHNLAHVELNAIDLAWDTVVRFSPFCEILGEGFFADFAHVADDESRHFAWCSQRLDELGFRYGDMPAHNLLWRECEKSSDDVAARLAVIPLVQEARGLDAGPRLVQKLVGFGDNKTSKIVARIADEEVAHVAAGVYWFVSVCQKMGRAPCSTFKDLLREYKVELKGPFNYSARDEAGIPRDWYDKSSTNKHGEVTKPDTTEKLSMIYGRLASIIAMENENASLNKPAE</sequence>
<gene>
    <name evidence="1" type="ORF">DKX38_029691</name>
</gene>
<dbReference type="CDD" id="cd00657">
    <property type="entry name" value="Ferritin_like"/>
    <property type="match status" value="1"/>
</dbReference>
<comment type="caution">
    <text evidence="1">The sequence shown here is derived from an EMBL/GenBank/DDBJ whole genome shotgun (WGS) entry which is preliminary data.</text>
</comment>
<dbReference type="PANTHER" id="PTHR42782">
    <property type="entry name" value="SI:CH73-314G15.3"/>
    <property type="match status" value="1"/>
</dbReference>
<dbReference type="InterPro" id="IPR009078">
    <property type="entry name" value="Ferritin-like_SF"/>
</dbReference>
<proteinExistence type="predicted"/>
<name>A0A5N5J5H9_9ROSI</name>
<evidence type="ECO:0008006" key="3">
    <source>
        <dbReference type="Google" id="ProtNLM"/>
    </source>
</evidence>
<organism evidence="1 2">
    <name type="scientific">Salix brachista</name>
    <dbReference type="NCBI Taxonomy" id="2182728"/>
    <lineage>
        <taxon>Eukaryota</taxon>
        <taxon>Viridiplantae</taxon>
        <taxon>Streptophyta</taxon>
        <taxon>Embryophyta</taxon>
        <taxon>Tracheophyta</taxon>
        <taxon>Spermatophyta</taxon>
        <taxon>Magnoliopsida</taxon>
        <taxon>eudicotyledons</taxon>
        <taxon>Gunneridae</taxon>
        <taxon>Pentapetalae</taxon>
        <taxon>rosids</taxon>
        <taxon>fabids</taxon>
        <taxon>Malpighiales</taxon>
        <taxon>Salicaceae</taxon>
        <taxon>Saliceae</taxon>
        <taxon>Salix</taxon>
    </lineage>
</organism>
<dbReference type="AlphaFoldDB" id="A0A5N5J5H9"/>
<dbReference type="Pfam" id="PF04305">
    <property type="entry name" value="DUF455"/>
    <property type="match status" value="1"/>
</dbReference>
<dbReference type="PANTHER" id="PTHR42782:SF4">
    <property type="entry name" value="DUF455 DOMAIN-CONTAINING PROTEIN"/>
    <property type="match status" value="1"/>
</dbReference>
<reference evidence="2" key="1">
    <citation type="journal article" date="2019" name="Gigascience">
        <title>De novo genome assembly of the endangered Acer yangbiense, a plant species with extremely small populations endemic to Yunnan Province, China.</title>
        <authorList>
            <person name="Yang J."/>
            <person name="Wariss H.M."/>
            <person name="Tao L."/>
            <person name="Zhang R."/>
            <person name="Yun Q."/>
            <person name="Hollingsworth P."/>
            <person name="Dao Z."/>
            <person name="Luo G."/>
            <person name="Guo H."/>
            <person name="Ma Y."/>
            <person name="Sun W."/>
        </authorList>
    </citation>
    <scope>NUCLEOTIDE SEQUENCE [LARGE SCALE GENOMIC DNA]</scope>
    <source>
        <strain evidence="2">cv. br00</strain>
    </source>
</reference>
<dbReference type="EMBL" id="VDCV01000019">
    <property type="protein sequence ID" value="KAB5512663.1"/>
    <property type="molecule type" value="Genomic_DNA"/>
</dbReference>
<evidence type="ECO:0000313" key="2">
    <source>
        <dbReference type="Proteomes" id="UP000326939"/>
    </source>
</evidence>
<protein>
    <recommendedName>
        <fullName evidence="3">DUF455 domain-containing protein</fullName>
    </recommendedName>
</protein>
<dbReference type="Proteomes" id="UP000326939">
    <property type="component" value="Chromosome 19"/>
</dbReference>
<dbReference type="InterPro" id="IPR007402">
    <property type="entry name" value="DUF455"/>
</dbReference>
<accession>A0A5N5J5H9</accession>
<keyword evidence="2" id="KW-1185">Reference proteome</keyword>
<dbReference type="SUPFAM" id="SSF47240">
    <property type="entry name" value="Ferritin-like"/>
    <property type="match status" value="1"/>
</dbReference>
<evidence type="ECO:0000313" key="1">
    <source>
        <dbReference type="EMBL" id="KAB5512663.1"/>
    </source>
</evidence>